<evidence type="ECO:0000256" key="1">
    <source>
        <dbReference type="SAM" id="Phobius"/>
    </source>
</evidence>
<feature type="transmembrane region" description="Helical" evidence="1">
    <location>
        <begin position="213"/>
        <end position="235"/>
    </location>
</feature>
<evidence type="ECO:0000313" key="3">
    <source>
        <dbReference type="Proteomes" id="UP000448575"/>
    </source>
</evidence>
<keyword evidence="1" id="KW-1133">Transmembrane helix</keyword>
<feature type="transmembrane region" description="Helical" evidence="1">
    <location>
        <begin position="26"/>
        <end position="45"/>
    </location>
</feature>
<keyword evidence="3" id="KW-1185">Reference proteome</keyword>
<feature type="transmembrane region" description="Helical" evidence="1">
    <location>
        <begin position="255"/>
        <end position="277"/>
    </location>
</feature>
<feature type="transmembrane region" description="Helical" evidence="1">
    <location>
        <begin position="127"/>
        <end position="145"/>
    </location>
</feature>
<dbReference type="RefSeq" id="WP_161026060.1">
    <property type="nucleotide sequence ID" value="NZ_WWCJ01000008.1"/>
</dbReference>
<keyword evidence="1" id="KW-0812">Transmembrane</keyword>
<accession>A0A6N9HK25</accession>
<feature type="transmembrane region" description="Helical" evidence="1">
    <location>
        <begin position="308"/>
        <end position="327"/>
    </location>
</feature>
<keyword evidence="1" id="KW-0472">Membrane</keyword>
<reference evidence="2 3" key="1">
    <citation type="submission" date="2019-12" db="EMBL/GenBank/DDBJ databases">
        <title>Novel species isolated from a subtropical stream in China.</title>
        <authorList>
            <person name="Lu H."/>
        </authorList>
    </citation>
    <scope>NUCLEOTIDE SEQUENCE [LARGE SCALE GENOMIC DNA]</scope>
    <source>
        <strain evidence="2 3">DS3</strain>
    </source>
</reference>
<evidence type="ECO:0000313" key="2">
    <source>
        <dbReference type="EMBL" id="MYN03085.1"/>
    </source>
</evidence>
<protein>
    <recommendedName>
        <fullName evidence="4">Glycosyltransferase RgtA/B/C/D-like domain-containing protein</fullName>
    </recommendedName>
</protein>
<name>A0A6N9HK25_9BURK</name>
<comment type="caution">
    <text evidence="2">The sequence shown here is derived from an EMBL/GenBank/DDBJ whole genome shotgun (WGS) entry which is preliminary data.</text>
</comment>
<organism evidence="2 3">
    <name type="scientific">Pseudoduganella guangdongensis</name>
    <dbReference type="NCBI Taxonomy" id="2692179"/>
    <lineage>
        <taxon>Bacteria</taxon>
        <taxon>Pseudomonadati</taxon>
        <taxon>Pseudomonadota</taxon>
        <taxon>Betaproteobacteria</taxon>
        <taxon>Burkholderiales</taxon>
        <taxon>Oxalobacteraceae</taxon>
        <taxon>Telluria group</taxon>
        <taxon>Pseudoduganella</taxon>
    </lineage>
</organism>
<dbReference type="Proteomes" id="UP000448575">
    <property type="component" value="Unassembled WGS sequence"/>
</dbReference>
<feature type="transmembrane region" description="Helical" evidence="1">
    <location>
        <begin position="179"/>
        <end position="201"/>
    </location>
</feature>
<proteinExistence type="predicted"/>
<sequence>MSAVPDGLAARTGQDAAPRWLRRAPWLLGALTLACGLAANFFYVLNHDVSYLLYIAGRLLQGATLYVDLPEINPPLIVWLNLPVAWLAQAWGVPEPQVLRVVLLALGCAVVAWSGAILRGWLGHPMLVAWLVAALYVVLLLPGYAFGQREHIALMCTLPYLAEAARRVDGQPVGRGAHLAVAALASLGMAIKPHFLLVALLVEGFAWLRVRRLAPGCLLAAALLLAYLGAVLLFAPAYRDMLRLLAGGYWAHSSGWLVFLRQPYFYATVVLLGLAAASRVEARTLPRVLLLASGGFAAAALIQHKGWSYHWLPALSLAWLAFALGIAQATRQRQWQGHPLAPLIISAAVALASVLALAVAVSKGRLSNPNPSQLAPLIRELGGGPVIVFSNFEASFPLVTEPGIGSSTRFPTMTIVGAMEQGGNAASIAWVRRSFAEDFYRKPPRLLLIETREDGRPIVDFVAYFGRDVPELQQYRLVRRTPRFMVLAAPREIW</sequence>
<gene>
    <name evidence="2" type="ORF">GTP41_13325</name>
</gene>
<feature type="transmembrane region" description="Helical" evidence="1">
    <location>
        <begin position="284"/>
        <end position="302"/>
    </location>
</feature>
<feature type="transmembrane region" description="Helical" evidence="1">
    <location>
        <begin position="339"/>
        <end position="361"/>
    </location>
</feature>
<dbReference type="EMBL" id="WWCJ01000008">
    <property type="protein sequence ID" value="MYN03085.1"/>
    <property type="molecule type" value="Genomic_DNA"/>
</dbReference>
<evidence type="ECO:0008006" key="4">
    <source>
        <dbReference type="Google" id="ProtNLM"/>
    </source>
</evidence>
<dbReference type="AlphaFoldDB" id="A0A6N9HK25"/>
<feature type="transmembrane region" description="Helical" evidence="1">
    <location>
        <begin position="98"/>
        <end position="118"/>
    </location>
</feature>